<organism evidence="1 2">
    <name type="scientific">Candidatus Nephthysia bennettiae</name>
    <dbReference type="NCBI Taxonomy" id="3127016"/>
    <lineage>
        <taxon>Bacteria</taxon>
        <taxon>Bacillati</taxon>
        <taxon>Candidatus Dormiibacterota</taxon>
        <taxon>Candidatus Dormibacteria</taxon>
        <taxon>Candidatus Dormibacterales</taxon>
        <taxon>Candidatus Dormibacteraceae</taxon>
        <taxon>Candidatus Nephthysia</taxon>
    </lineage>
</organism>
<keyword evidence="2" id="KW-1185">Reference proteome</keyword>
<name>A0A934N4B2_9BACT</name>
<proteinExistence type="predicted"/>
<dbReference type="Pfam" id="PF24684">
    <property type="entry name" value="Vgb_lyase"/>
    <property type="match status" value="1"/>
</dbReference>
<dbReference type="Proteomes" id="UP000612893">
    <property type="component" value="Unassembled WGS sequence"/>
</dbReference>
<dbReference type="EMBL" id="JAEKNR010000186">
    <property type="protein sequence ID" value="MBJ7600080.1"/>
    <property type="molecule type" value="Genomic_DNA"/>
</dbReference>
<dbReference type="RefSeq" id="WP_338203767.1">
    <property type="nucleotide sequence ID" value="NZ_JAEKNR010000186.1"/>
</dbReference>
<dbReference type="Gene3D" id="2.130.10.10">
    <property type="entry name" value="YVTN repeat-like/Quinoprotein amine dehydrogenase"/>
    <property type="match status" value="1"/>
</dbReference>
<dbReference type="SUPFAM" id="SSF63829">
    <property type="entry name" value="Calcium-dependent phosphotriesterase"/>
    <property type="match status" value="1"/>
</dbReference>
<sequence>MPAGAPVAITFAADGNLWLTANFFGPGGSRVYRMTAGGVFAAFTVPADSTTNGDSVGAIAAGSDGNIWFTNYDMFSSLESIWRLSRTTGGLTRFKFSESREVDGLAGGPDAALWFTTTDNSTGQSAIGRMATT</sequence>
<dbReference type="AlphaFoldDB" id="A0A934N4B2"/>
<evidence type="ECO:0008006" key="3">
    <source>
        <dbReference type="Google" id="ProtNLM"/>
    </source>
</evidence>
<reference evidence="1" key="1">
    <citation type="submission" date="2020-10" db="EMBL/GenBank/DDBJ databases">
        <title>Ca. Dormibacterota MAGs.</title>
        <authorList>
            <person name="Montgomery K."/>
        </authorList>
    </citation>
    <scope>NUCLEOTIDE SEQUENCE [LARGE SCALE GENOMIC DNA]</scope>
    <source>
        <strain evidence="1">SC8812_S17_10</strain>
    </source>
</reference>
<dbReference type="InterPro" id="IPR015943">
    <property type="entry name" value="WD40/YVTN_repeat-like_dom_sf"/>
</dbReference>
<evidence type="ECO:0000313" key="1">
    <source>
        <dbReference type="EMBL" id="MBJ7600080.1"/>
    </source>
</evidence>
<gene>
    <name evidence="1" type="ORF">JF922_18635</name>
</gene>
<evidence type="ECO:0000313" key="2">
    <source>
        <dbReference type="Proteomes" id="UP000612893"/>
    </source>
</evidence>
<accession>A0A934N4B2</accession>
<protein>
    <recommendedName>
        <fullName evidence="3">Virginiamycin B lyase</fullName>
    </recommendedName>
</protein>
<comment type="caution">
    <text evidence="1">The sequence shown here is derived from an EMBL/GenBank/DDBJ whole genome shotgun (WGS) entry which is preliminary data.</text>
</comment>